<gene>
    <name evidence="1" type="ORF">Ami3637_08835</name>
</gene>
<name>A0A6P1MNA3_9FIRM</name>
<organism evidence="1 2">
    <name type="scientific">Aminipila terrae</name>
    <dbReference type="NCBI Taxonomy" id="2697030"/>
    <lineage>
        <taxon>Bacteria</taxon>
        <taxon>Bacillati</taxon>
        <taxon>Bacillota</taxon>
        <taxon>Clostridia</taxon>
        <taxon>Peptostreptococcales</taxon>
        <taxon>Anaerovoracaceae</taxon>
        <taxon>Aminipila</taxon>
    </lineage>
</organism>
<reference evidence="1 2" key="1">
    <citation type="submission" date="2020-01" db="EMBL/GenBank/DDBJ databases">
        <title>Genomic analysis of Aminipila sp. CBA3637.</title>
        <authorList>
            <person name="Kim Y.B."/>
            <person name="Roh S.W."/>
        </authorList>
    </citation>
    <scope>NUCLEOTIDE SEQUENCE [LARGE SCALE GENOMIC DNA]</scope>
    <source>
        <strain evidence="1 2">CBA3637</strain>
    </source>
</reference>
<accession>A0A6P1MNA3</accession>
<dbReference type="PROSITE" id="PS51257">
    <property type="entry name" value="PROKAR_LIPOPROTEIN"/>
    <property type="match status" value="1"/>
</dbReference>
<evidence type="ECO:0000313" key="1">
    <source>
        <dbReference type="EMBL" id="QHI72485.1"/>
    </source>
</evidence>
<protein>
    <submittedName>
        <fullName evidence="1">Uncharacterized protein</fullName>
    </submittedName>
</protein>
<sequence>MYTYRKLISLMIVLIFLITVGCNIQETSETDYGWRKNTLELFHEAEVERGKYLPIESMLEKNKLVSLDDTWRYVCILQMIHGHVYKKQELKKSLYNYLNKTENIELTDLCKIIYMLEIIAPDSLRLKNIKTFVNNNIIDKNGQIQNIYYNENKQDQNEKKDEEQMINSIYFLSLLKNNKILSEQERKIIINHLLNSWKNNQKSQKNVLTSYSIILSLNNLNYDIKKINDIQSFIEYLNKEYTKIKQQPYEDILKTDLIVELLQLLDSDFKLEKGTVDIIFNQQKGGFPLERDSYASGVGTYIVIRMLKNENFSGYVKDDLIKYINKKQSSNGMFQIDHFSKTNLLPSVLSILAIKNLKDIEYNNFNFVRTELKRLAELNNISLIEVYYSLLLLKDTPYFSQSVDIVKKYLETSEIKVNDINNAYYLFQISGLISEPLPEEIKTPVIKMRKNIY</sequence>
<dbReference type="RefSeq" id="WP_162362253.1">
    <property type="nucleotide sequence ID" value="NZ_CP047591.1"/>
</dbReference>
<keyword evidence="2" id="KW-1185">Reference proteome</keyword>
<dbReference type="AlphaFoldDB" id="A0A6P1MNA3"/>
<proteinExistence type="predicted"/>
<dbReference type="EMBL" id="CP047591">
    <property type="protein sequence ID" value="QHI72485.1"/>
    <property type="molecule type" value="Genomic_DNA"/>
</dbReference>
<dbReference type="Proteomes" id="UP000463883">
    <property type="component" value="Chromosome"/>
</dbReference>
<evidence type="ECO:0000313" key="2">
    <source>
        <dbReference type="Proteomes" id="UP000463883"/>
    </source>
</evidence>
<dbReference type="KEGG" id="amic:Ami3637_08835"/>